<dbReference type="STRING" id="1793.AWC04_03755"/>
<sequence>MDKDVLQVDLAALGRLAPQLRTLGDTVKTPTASNVSGSCAEIPTLTAVRGVREQTFPAHRAAVSTRCSLVADRVDNARINFAEASSDRAAVIAGTAPSASAPKTVLV</sequence>
<evidence type="ECO:0000313" key="1">
    <source>
        <dbReference type="EMBL" id="ORV07537.1"/>
    </source>
</evidence>
<evidence type="ECO:0000313" key="2">
    <source>
        <dbReference type="Proteomes" id="UP000193484"/>
    </source>
</evidence>
<protein>
    <submittedName>
        <fullName evidence="1">Uncharacterized protein</fullName>
    </submittedName>
</protein>
<accession>A0A1X1RJ11</accession>
<keyword evidence="2" id="KW-1185">Reference proteome</keyword>
<dbReference type="AlphaFoldDB" id="A0A1X1RJ11"/>
<proteinExistence type="predicted"/>
<dbReference type="Proteomes" id="UP000193484">
    <property type="component" value="Unassembled WGS sequence"/>
</dbReference>
<dbReference type="EMBL" id="LQOJ01000019">
    <property type="protein sequence ID" value="ORV07537.1"/>
    <property type="molecule type" value="Genomic_DNA"/>
</dbReference>
<name>A0A1X1RJ11_MYCFA</name>
<comment type="caution">
    <text evidence="1">The sequence shown here is derived from an EMBL/GenBank/DDBJ whole genome shotgun (WGS) entry which is preliminary data.</text>
</comment>
<reference evidence="1 2" key="1">
    <citation type="submission" date="2016-01" db="EMBL/GenBank/DDBJ databases">
        <title>The new phylogeny of the genus Mycobacterium.</title>
        <authorList>
            <person name="Tarcisio F."/>
            <person name="Conor M."/>
            <person name="Antonella G."/>
            <person name="Elisabetta G."/>
            <person name="Giulia F.S."/>
            <person name="Sara T."/>
            <person name="Anna F."/>
            <person name="Clotilde B."/>
            <person name="Roberto B."/>
            <person name="Veronica D.S."/>
            <person name="Fabio R."/>
            <person name="Monica P."/>
            <person name="Olivier J."/>
            <person name="Enrico T."/>
            <person name="Nicola S."/>
        </authorList>
    </citation>
    <scope>NUCLEOTIDE SEQUENCE [LARGE SCALE GENOMIC DNA]</scope>
    <source>
        <strain evidence="1 2">DSM 44179</strain>
    </source>
</reference>
<dbReference type="RefSeq" id="WP_085093242.1">
    <property type="nucleotide sequence ID" value="NZ_AP022603.1"/>
</dbReference>
<gene>
    <name evidence="1" type="ORF">AWC04_03755</name>
</gene>
<organism evidence="1 2">
    <name type="scientific">Mycolicibacterium fallax</name>
    <name type="common">Mycobacterium fallax</name>
    <dbReference type="NCBI Taxonomy" id="1793"/>
    <lineage>
        <taxon>Bacteria</taxon>
        <taxon>Bacillati</taxon>
        <taxon>Actinomycetota</taxon>
        <taxon>Actinomycetes</taxon>
        <taxon>Mycobacteriales</taxon>
        <taxon>Mycobacteriaceae</taxon>
        <taxon>Mycolicibacterium</taxon>
    </lineage>
</organism>